<reference evidence="1" key="2">
    <citation type="submission" date="2021-02" db="EMBL/GenBank/DDBJ databases">
        <authorList>
            <person name="Kimball J.A."/>
            <person name="Haas M.W."/>
            <person name="Macchietto M."/>
            <person name="Kono T."/>
            <person name="Duquette J."/>
            <person name="Shao M."/>
        </authorList>
    </citation>
    <scope>NUCLEOTIDE SEQUENCE</scope>
    <source>
        <tissue evidence="1">Fresh leaf tissue</tissue>
    </source>
</reference>
<reference evidence="1" key="1">
    <citation type="journal article" date="2021" name="bioRxiv">
        <title>Whole Genome Assembly and Annotation of Northern Wild Rice, Zizania palustris L., Supports a Whole Genome Duplication in the Zizania Genus.</title>
        <authorList>
            <person name="Haas M."/>
            <person name="Kono T."/>
            <person name="Macchietto M."/>
            <person name="Millas R."/>
            <person name="McGilp L."/>
            <person name="Shao M."/>
            <person name="Duquette J."/>
            <person name="Hirsch C.N."/>
            <person name="Kimball J."/>
        </authorList>
    </citation>
    <scope>NUCLEOTIDE SEQUENCE</scope>
    <source>
        <tissue evidence="1">Fresh leaf tissue</tissue>
    </source>
</reference>
<name>A0A8J5WXE4_ZIZPA</name>
<accession>A0A8J5WXE4</accession>
<protein>
    <submittedName>
        <fullName evidence="1">Uncharacterized protein</fullName>
    </submittedName>
</protein>
<dbReference type="Proteomes" id="UP000729402">
    <property type="component" value="Unassembled WGS sequence"/>
</dbReference>
<comment type="caution">
    <text evidence="1">The sequence shown here is derived from an EMBL/GenBank/DDBJ whole genome shotgun (WGS) entry which is preliminary data.</text>
</comment>
<evidence type="ECO:0000313" key="1">
    <source>
        <dbReference type="EMBL" id="KAG8095178.1"/>
    </source>
</evidence>
<sequence>MVTVGRACGGVDGGGATGVGAMVAASVWRGIVGVAVGHQQGRQIGASGASTVRMQRDAGKNAAGLWRGTGGADGSAVVEPMAALWRGASGGGQSGWRSKVGAWLEREKPWMRMRGESGENIGHPVGE</sequence>
<gene>
    <name evidence="1" type="ORF">GUJ93_ZPchr0012g19604</name>
</gene>
<organism evidence="1 2">
    <name type="scientific">Zizania palustris</name>
    <name type="common">Northern wild rice</name>
    <dbReference type="NCBI Taxonomy" id="103762"/>
    <lineage>
        <taxon>Eukaryota</taxon>
        <taxon>Viridiplantae</taxon>
        <taxon>Streptophyta</taxon>
        <taxon>Embryophyta</taxon>
        <taxon>Tracheophyta</taxon>
        <taxon>Spermatophyta</taxon>
        <taxon>Magnoliopsida</taxon>
        <taxon>Liliopsida</taxon>
        <taxon>Poales</taxon>
        <taxon>Poaceae</taxon>
        <taxon>BOP clade</taxon>
        <taxon>Oryzoideae</taxon>
        <taxon>Oryzeae</taxon>
        <taxon>Zizaniinae</taxon>
        <taxon>Zizania</taxon>
    </lineage>
</organism>
<dbReference type="AlphaFoldDB" id="A0A8J5WXE4"/>
<evidence type="ECO:0000313" key="2">
    <source>
        <dbReference type="Proteomes" id="UP000729402"/>
    </source>
</evidence>
<dbReference type="EMBL" id="JAAALK010000080">
    <property type="protein sequence ID" value="KAG8095178.1"/>
    <property type="molecule type" value="Genomic_DNA"/>
</dbReference>
<proteinExistence type="predicted"/>
<keyword evidence="2" id="KW-1185">Reference proteome</keyword>